<dbReference type="InterPro" id="IPR002401">
    <property type="entry name" value="Cyt_P450_E_grp-I"/>
</dbReference>
<evidence type="ECO:0000256" key="1">
    <source>
        <dbReference type="ARBA" id="ARBA00001971"/>
    </source>
</evidence>
<evidence type="ECO:0000313" key="9">
    <source>
        <dbReference type="Proteomes" id="UP001212152"/>
    </source>
</evidence>
<reference evidence="8" key="1">
    <citation type="submission" date="2020-05" db="EMBL/GenBank/DDBJ databases">
        <title>Phylogenomic resolution of chytrid fungi.</title>
        <authorList>
            <person name="Stajich J.E."/>
            <person name="Amses K."/>
            <person name="Simmons R."/>
            <person name="Seto K."/>
            <person name="Myers J."/>
            <person name="Bonds A."/>
            <person name="Quandt C.A."/>
            <person name="Barry K."/>
            <person name="Liu P."/>
            <person name="Grigoriev I."/>
            <person name="Longcore J.E."/>
            <person name="James T.Y."/>
        </authorList>
    </citation>
    <scope>NUCLEOTIDE SEQUENCE</scope>
    <source>
        <strain evidence="8">JEL0379</strain>
    </source>
</reference>
<evidence type="ECO:0000256" key="7">
    <source>
        <dbReference type="SAM" id="MobiDB-lite"/>
    </source>
</evidence>
<keyword evidence="4 5" id="KW-0408">Iron</keyword>
<keyword evidence="6" id="KW-0503">Monooxygenase</keyword>
<dbReference type="PANTHER" id="PTHR24305:SF166">
    <property type="entry name" value="CYTOCHROME P450 12A4, MITOCHONDRIAL-RELATED"/>
    <property type="match status" value="1"/>
</dbReference>
<dbReference type="GO" id="GO:0016705">
    <property type="term" value="F:oxidoreductase activity, acting on paired donors, with incorporation or reduction of molecular oxygen"/>
    <property type="evidence" value="ECO:0007669"/>
    <property type="project" value="InterPro"/>
</dbReference>
<protein>
    <recommendedName>
        <fullName evidence="10">Cytochrome P450</fullName>
    </recommendedName>
</protein>
<sequence>MLVDNKPLAALVLAIAIPLLLRLLLPLLPGKVSSSVSSHSHSSTAGLLGRPRTDAPGFKGLPIIGNALMLADYVRTHSVIKLWVRVSEHFGPVASFPALFLQFVIVADHHLARWILATPDLFGTNMAFRNAFAPFSNGLLVLPAITDTWKTHRKLVAPVFSVKHLRLALDVVHARTDDLIAFWLARHAAPDSRPANVHAHLTAATFDMIGGIAFSYNPGSLKAFADSPDDDAARRATSKAARLEYAINQAVDGSVRRAPLPGFLWKLIFGPSGERRWRDHIAYVRSEVRNIMMKRTGADSDSAEQAPREGVAADVADVLDRLLAENKKEGGKRLSDEEVIDEVLMFFLAGHETTANTLVWTLLKLTEYPAIAAKLRAELDTVLGPGDSHASYDDLQTLPYLAQVIKEVMRVHPVAATIPRQLLADTHIGGYFVGKGTIVNLNVTQIHVSRAVYGPDAHVFRPERWEDGWAPEPGGYVPFGHGPKGCIGEKLALMELKAILSRIVKKFDFDIVLDQALLPVHAITVGLKHGLLLRLKERNPGGAAAEKSVEGPTTTAAPVAS</sequence>
<dbReference type="GO" id="GO:0004497">
    <property type="term" value="F:monooxygenase activity"/>
    <property type="evidence" value="ECO:0007669"/>
    <property type="project" value="UniProtKB-KW"/>
</dbReference>
<dbReference type="PROSITE" id="PS00086">
    <property type="entry name" value="CYTOCHROME_P450"/>
    <property type="match status" value="1"/>
</dbReference>
<evidence type="ECO:0008006" key="10">
    <source>
        <dbReference type="Google" id="ProtNLM"/>
    </source>
</evidence>
<dbReference type="PANTHER" id="PTHR24305">
    <property type="entry name" value="CYTOCHROME P450"/>
    <property type="match status" value="1"/>
</dbReference>
<proteinExistence type="inferred from homology"/>
<comment type="caution">
    <text evidence="8">The sequence shown here is derived from an EMBL/GenBank/DDBJ whole genome shotgun (WGS) entry which is preliminary data.</text>
</comment>
<dbReference type="Gene3D" id="1.10.630.10">
    <property type="entry name" value="Cytochrome P450"/>
    <property type="match status" value="1"/>
</dbReference>
<keyword evidence="3 5" id="KW-0479">Metal-binding</keyword>
<keyword evidence="5 6" id="KW-0349">Heme</keyword>
<evidence type="ECO:0000313" key="8">
    <source>
        <dbReference type="EMBL" id="KAJ3174767.1"/>
    </source>
</evidence>
<feature type="region of interest" description="Disordered" evidence="7">
    <location>
        <begin position="542"/>
        <end position="561"/>
    </location>
</feature>
<comment type="cofactor">
    <cofactor evidence="1 5">
        <name>heme</name>
        <dbReference type="ChEBI" id="CHEBI:30413"/>
    </cofactor>
</comment>
<organism evidence="8 9">
    <name type="scientific">Geranomyces variabilis</name>
    <dbReference type="NCBI Taxonomy" id="109894"/>
    <lineage>
        <taxon>Eukaryota</taxon>
        <taxon>Fungi</taxon>
        <taxon>Fungi incertae sedis</taxon>
        <taxon>Chytridiomycota</taxon>
        <taxon>Chytridiomycota incertae sedis</taxon>
        <taxon>Chytridiomycetes</taxon>
        <taxon>Spizellomycetales</taxon>
        <taxon>Powellomycetaceae</taxon>
        <taxon>Geranomyces</taxon>
    </lineage>
</organism>
<dbReference type="GO" id="GO:0005506">
    <property type="term" value="F:iron ion binding"/>
    <property type="evidence" value="ECO:0007669"/>
    <property type="project" value="InterPro"/>
</dbReference>
<feature type="binding site" description="axial binding residue" evidence="5">
    <location>
        <position position="486"/>
    </location>
    <ligand>
        <name>heme</name>
        <dbReference type="ChEBI" id="CHEBI:30413"/>
    </ligand>
    <ligandPart>
        <name>Fe</name>
        <dbReference type="ChEBI" id="CHEBI:18248"/>
    </ligandPart>
</feature>
<dbReference type="PRINTS" id="PR00463">
    <property type="entry name" value="EP450I"/>
</dbReference>
<dbReference type="SUPFAM" id="SSF48264">
    <property type="entry name" value="Cytochrome P450"/>
    <property type="match status" value="1"/>
</dbReference>
<evidence type="ECO:0000256" key="3">
    <source>
        <dbReference type="ARBA" id="ARBA00022723"/>
    </source>
</evidence>
<dbReference type="GO" id="GO:0020037">
    <property type="term" value="F:heme binding"/>
    <property type="evidence" value="ECO:0007669"/>
    <property type="project" value="InterPro"/>
</dbReference>
<keyword evidence="9" id="KW-1185">Reference proteome</keyword>
<dbReference type="PRINTS" id="PR00385">
    <property type="entry name" value="P450"/>
</dbReference>
<gene>
    <name evidence="8" type="ORF">HDU87_006883</name>
</gene>
<evidence type="ECO:0000256" key="2">
    <source>
        <dbReference type="ARBA" id="ARBA00010617"/>
    </source>
</evidence>
<dbReference type="AlphaFoldDB" id="A0AAD5XNP3"/>
<comment type="similarity">
    <text evidence="2 6">Belongs to the cytochrome P450 family.</text>
</comment>
<accession>A0AAD5XNP3</accession>
<dbReference type="Proteomes" id="UP001212152">
    <property type="component" value="Unassembled WGS sequence"/>
</dbReference>
<dbReference type="InterPro" id="IPR050121">
    <property type="entry name" value="Cytochrome_P450_monoxygenase"/>
</dbReference>
<keyword evidence="6" id="KW-0560">Oxidoreductase</keyword>
<dbReference type="Pfam" id="PF00067">
    <property type="entry name" value="p450"/>
    <property type="match status" value="1"/>
</dbReference>
<dbReference type="EMBL" id="JADGJQ010000060">
    <property type="protein sequence ID" value="KAJ3174767.1"/>
    <property type="molecule type" value="Genomic_DNA"/>
</dbReference>
<evidence type="ECO:0000256" key="5">
    <source>
        <dbReference type="PIRSR" id="PIRSR602401-1"/>
    </source>
</evidence>
<feature type="compositionally biased region" description="Polar residues" evidence="7">
    <location>
        <begin position="551"/>
        <end position="561"/>
    </location>
</feature>
<dbReference type="InterPro" id="IPR036396">
    <property type="entry name" value="Cyt_P450_sf"/>
</dbReference>
<dbReference type="InterPro" id="IPR017972">
    <property type="entry name" value="Cyt_P450_CS"/>
</dbReference>
<evidence type="ECO:0000256" key="4">
    <source>
        <dbReference type="ARBA" id="ARBA00023004"/>
    </source>
</evidence>
<evidence type="ECO:0000256" key="6">
    <source>
        <dbReference type="RuleBase" id="RU000461"/>
    </source>
</evidence>
<name>A0AAD5XNP3_9FUNG</name>
<dbReference type="InterPro" id="IPR001128">
    <property type="entry name" value="Cyt_P450"/>
</dbReference>